<dbReference type="Pfam" id="PF03825">
    <property type="entry name" value="Nuc_H_symport"/>
    <property type="match status" value="1"/>
</dbReference>
<dbReference type="InterPro" id="IPR036259">
    <property type="entry name" value="MFS_trans_sf"/>
</dbReference>
<dbReference type="PROSITE" id="PS50850">
    <property type="entry name" value="MFS"/>
    <property type="match status" value="1"/>
</dbReference>
<feature type="domain" description="Major facilitator superfamily (MFS) profile" evidence="8">
    <location>
        <begin position="215"/>
        <end position="427"/>
    </location>
</feature>
<protein>
    <submittedName>
        <fullName evidence="9">Xanthosine permease</fullName>
    </submittedName>
</protein>
<dbReference type="PANTHER" id="PTHR23522">
    <property type="entry name" value="BLL5896 PROTEIN"/>
    <property type="match status" value="1"/>
</dbReference>
<evidence type="ECO:0000256" key="7">
    <source>
        <dbReference type="SAM" id="Phobius"/>
    </source>
</evidence>
<comment type="caution">
    <text evidence="9">The sequence shown here is derived from an EMBL/GenBank/DDBJ whole genome shotgun (WGS) entry which is preliminary data.</text>
</comment>
<evidence type="ECO:0000256" key="6">
    <source>
        <dbReference type="ARBA" id="ARBA00023136"/>
    </source>
</evidence>
<dbReference type="SUPFAM" id="SSF103473">
    <property type="entry name" value="MFS general substrate transporter"/>
    <property type="match status" value="1"/>
</dbReference>
<dbReference type="GO" id="GO:0005886">
    <property type="term" value="C:plasma membrane"/>
    <property type="evidence" value="ECO:0007669"/>
    <property type="project" value="UniProtKB-SubCell"/>
</dbReference>
<feature type="transmembrane region" description="Helical" evidence="7">
    <location>
        <begin position="260"/>
        <end position="281"/>
    </location>
</feature>
<evidence type="ECO:0000313" key="9">
    <source>
        <dbReference type="EMBL" id="ORY25885.1"/>
    </source>
</evidence>
<dbReference type="PANTHER" id="PTHR23522:SF4">
    <property type="entry name" value="NUCLEOSIDE PERMEASE NUPG-RELATED"/>
    <property type="match status" value="1"/>
</dbReference>
<feature type="transmembrane region" description="Helical" evidence="7">
    <location>
        <begin position="165"/>
        <end position="183"/>
    </location>
</feature>
<evidence type="ECO:0000256" key="5">
    <source>
        <dbReference type="ARBA" id="ARBA00022989"/>
    </source>
</evidence>
<feature type="transmembrane region" description="Helical" evidence="7">
    <location>
        <begin position="70"/>
        <end position="89"/>
    </location>
</feature>
<name>A0A1Y2AVE1_9FUNG</name>
<evidence type="ECO:0000259" key="8">
    <source>
        <dbReference type="PROSITE" id="PS50850"/>
    </source>
</evidence>
<reference evidence="9 10" key="1">
    <citation type="submission" date="2016-08" db="EMBL/GenBank/DDBJ databases">
        <title>A Parts List for Fungal Cellulosomes Revealed by Comparative Genomics.</title>
        <authorList>
            <consortium name="DOE Joint Genome Institute"/>
            <person name="Haitjema C.H."/>
            <person name="Gilmore S.P."/>
            <person name="Henske J.K."/>
            <person name="Solomon K.V."/>
            <person name="De Groot R."/>
            <person name="Kuo A."/>
            <person name="Mondo S.J."/>
            <person name="Salamov A.A."/>
            <person name="Labutti K."/>
            <person name="Zhao Z."/>
            <person name="Chiniquy J."/>
            <person name="Barry K."/>
            <person name="Brewer H.M."/>
            <person name="Purvine S.O."/>
            <person name="Wright A.T."/>
            <person name="Boxma B."/>
            <person name="Van Alen T."/>
            <person name="Hackstein J.H."/>
            <person name="Baker S.E."/>
            <person name="Grigoriev I.V."/>
            <person name="O'Malley M.A."/>
        </authorList>
    </citation>
    <scope>NUCLEOTIDE SEQUENCE [LARGE SCALE GENOMIC DNA]</scope>
    <source>
        <strain evidence="9 10">G1</strain>
    </source>
</reference>
<dbReference type="Gene3D" id="1.20.1250.20">
    <property type="entry name" value="MFS general substrate transporter like domains"/>
    <property type="match status" value="2"/>
</dbReference>
<comment type="subcellular location">
    <subcellularLocation>
        <location evidence="1">Cell membrane</location>
        <topology evidence="1">Multi-pass membrane protein</topology>
    </subcellularLocation>
</comment>
<accession>A0A1Y2AVE1</accession>
<keyword evidence="10" id="KW-1185">Reference proteome</keyword>
<dbReference type="AlphaFoldDB" id="A0A1Y2AVE1"/>
<evidence type="ECO:0000256" key="3">
    <source>
        <dbReference type="ARBA" id="ARBA00022475"/>
    </source>
</evidence>
<feature type="transmembrane region" description="Helical" evidence="7">
    <location>
        <begin position="139"/>
        <end position="159"/>
    </location>
</feature>
<dbReference type="GO" id="GO:0015213">
    <property type="term" value="F:uridine transmembrane transporter activity"/>
    <property type="evidence" value="ECO:0007669"/>
    <property type="project" value="TreeGrafter"/>
</dbReference>
<evidence type="ECO:0000256" key="1">
    <source>
        <dbReference type="ARBA" id="ARBA00004651"/>
    </source>
</evidence>
<gene>
    <name evidence="9" type="ORF">LY90DRAFT_706217</name>
</gene>
<proteinExistence type="predicted"/>
<feature type="transmembrane region" description="Helical" evidence="7">
    <location>
        <begin position="216"/>
        <end position="240"/>
    </location>
</feature>
<dbReference type="GO" id="GO:0015212">
    <property type="term" value="F:cytidine transmembrane transporter activity"/>
    <property type="evidence" value="ECO:0007669"/>
    <property type="project" value="TreeGrafter"/>
</dbReference>
<keyword evidence="5 7" id="KW-1133">Transmembrane helix</keyword>
<organism evidence="9 10">
    <name type="scientific">Neocallimastix californiae</name>
    <dbReference type="NCBI Taxonomy" id="1754190"/>
    <lineage>
        <taxon>Eukaryota</taxon>
        <taxon>Fungi</taxon>
        <taxon>Fungi incertae sedis</taxon>
        <taxon>Chytridiomycota</taxon>
        <taxon>Chytridiomycota incertae sedis</taxon>
        <taxon>Neocallimastigomycetes</taxon>
        <taxon>Neocallimastigales</taxon>
        <taxon>Neocallimastigaceae</taxon>
        <taxon>Neocallimastix</taxon>
    </lineage>
</organism>
<feature type="transmembrane region" description="Helical" evidence="7">
    <location>
        <begin position="42"/>
        <end position="61"/>
    </location>
</feature>
<dbReference type="OrthoDB" id="5565475at2759"/>
<keyword evidence="4 7" id="KW-0812">Transmembrane</keyword>
<evidence type="ECO:0000256" key="2">
    <source>
        <dbReference type="ARBA" id="ARBA00022448"/>
    </source>
</evidence>
<dbReference type="EMBL" id="MCOG01000207">
    <property type="protein sequence ID" value="ORY25885.1"/>
    <property type="molecule type" value="Genomic_DNA"/>
</dbReference>
<feature type="transmembrane region" description="Helical" evidence="7">
    <location>
        <begin position="101"/>
        <end position="127"/>
    </location>
</feature>
<dbReference type="InterPro" id="IPR020846">
    <property type="entry name" value="MFS_dom"/>
</dbReference>
<keyword evidence="6 7" id="KW-0472">Membrane</keyword>
<keyword evidence="2" id="KW-0813">Transport</keyword>
<dbReference type="InterPro" id="IPR004740">
    <property type="entry name" value="Nuc_H_symport"/>
</dbReference>
<sequence>MKAIKTRLIIMNFLIFAVWGAYLCSLGIYLGRVNMGSDIGQFFAIQGIVSLFMPALTGIIADRWVPAQRLLSLCHLIAAIFMGIAGYMGQKNGDNVKFGQIFPYYAVSVAFFMPTISLGNSVSYYGLTKAGLDTVKSFPPIRVFGTVGFIVSMWIVNFTGFKNSYAQLYVSAAWGVILAIYALTLPNCKITKKTEDSNLVDTLGLRAFTLFKKRNMCVFFIFSFLLGMCLQVTNGFATTYLDTFGQSEKYANTFAVKNNVFLSSISQVSETLCILLIPFFLKRFGIKNVMLIAFAAWALRFFLLGIGSPTGFGLVLFILSMIVYGVAFDFYNISGSLFVEESTDEEIRSSAQGVFMMMTNGFGATIGSYCAQAVINKFTLNKPNFDELMKGWSISWYIFAGFALVVGILFAFLFRYKHRKEPENPRI</sequence>
<feature type="transmembrane region" description="Helical" evidence="7">
    <location>
        <begin position="312"/>
        <end position="333"/>
    </location>
</feature>
<evidence type="ECO:0000313" key="10">
    <source>
        <dbReference type="Proteomes" id="UP000193920"/>
    </source>
</evidence>
<feature type="transmembrane region" description="Helical" evidence="7">
    <location>
        <begin position="394"/>
        <end position="414"/>
    </location>
</feature>
<feature type="transmembrane region" description="Helical" evidence="7">
    <location>
        <begin position="9"/>
        <end position="30"/>
    </location>
</feature>
<keyword evidence="3" id="KW-1003">Cell membrane</keyword>
<evidence type="ECO:0000256" key="4">
    <source>
        <dbReference type="ARBA" id="ARBA00022692"/>
    </source>
</evidence>
<dbReference type="Proteomes" id="UP000193920">
    <property type="component" value="Unassembled WGS sequence"/>
</dbReference>